<comment type="caution">
    <text evidence="1">The sequence shown here is derived from an EMBL/GenBank/DDBJ whole genome shotgun (WGS) entry which is preliminary data.</text>
</comment>
<keyword evidence="2" id="KW-1185">Reference proteome</keyword>
<dbReference type="PANTHER" id="PTHR38471">
    <property type="entry name" value="FOUR HELIX BUNDLE PROTEIN"/>
    <property type="match status" value="1"/>
</dbReference>
<dbReference type="PANTHER" id="PTHR38471:SF2">
    <property type="entry name" value="FOUR HELIX BUNDLE PROTEIN"/>
    <property type="match status" value="1"/>
</dbReference>
<dbReference type="Pfam" id="PF05635">
    <property type="entry name" value="23S_rRNA_IVP"/>
    <property type="match status" value="1"/>
</dbReference>
<accession>A0A3E1NQJ9</accession>
<dbReference type="InterPro" id="IPR012657">
    <property type="entry name" value="23S_rRNA-intervening_sequence"/>
</dbReference>
<proteinExistence type="predicted"/>
<evidence type="ECO:0000313" key="1">
    <source>
        <dbReference type="EMBL" id="RFM30239.1"/>
    </source>
</evidence>
<organism evidence="1 2">
    <name type="scientific">Deminuibacter soli</name>
    <dbReference type="NCBI Taxonomy" id="2291815"/>
    <lineage>
        <taxon>Bacteria</taxon>
        <taxon>Pseudomonadati</taxon>
        <taxon>Bacteroidota</taxon>
        <taxon>Chitinophagia</taxon>
        <taxon>Chitinophagales</taxon>
        <taxon>Chitinophagaceae</taxon>
        <taxon>Deminuibacter</taxon>
    </lineage>
</organism>
<dbReference type="AlphaFoldDB" id="A0A3E1NQJ9"/>
<dbReference type="Proteomes" id="UP000261284">
    <property type="component" value="Unassembled WGS sequence"/>
</dbReference>
<name>A0A3E1NQJ9_9BACT</name>
<gene>
    <name evidence="1" type="ORF">DXN05_04525</name>
</gene>
<reference evidence="1 2" key="1">
    <citation type="submission" date="2018-08" db="EMBL/GenBank/DDBJ databases">
        <title>Chitinophagaceae sp. K23C18032701, a novel bacterium isolated from forest soil.</title>
        <authorList>
            <person name="Wang C."/>
        </authorList>
    </citation>
    <scope>NUCLEOTIDE SEQUENCE [LARGE SCALE GENOMIC DNA]</scope>
    <source>
        <strain evidence="1 2">K23C18032701</strain>
    </source>
</reference>
<dbReference type="OrthoDB" id="5515766at2"/>
<dbReference type="Gene3D" id="1.20.1440.60">
    <property type="entry name" value="23S rRNA-intervening sequence"/>
    <property type="match status" value="1"/>
</dbReference>
<sequence length="136" mass="15930">MAAIKKFEDILSWQKARELTKLIGQFIDDGRFKSNFRLINQLEGAAGSIMDNIAEGFERSGNREFMQFLYISKGSCGEFRSQLYRALDREYFQKEEFSLLYNKSIEIAVLIQKLIDYLDHSALKGSKYKHRDQIEQ</sequence>
<dbReference type="CDD" id="cd16377">
    <property type="entry name" value="23S_rRNA_IVP_like"/>
    <property type="match status" value="1"/>
</dbReference>
<dbReference type="RefSeq" id="WP_116845995.1">
    <property type="nucleotide sequence ID" value="NZ_QTJU01000001.1"/>
</dbReference>
<dbReference type="InterPro" id="IPR036583">
    <property type="entry name" value="23S_rRNA_IVS_sf"/>
</dbReference>
<dbReference type="EMBL" id="QTJU01000001">
    <property type="protein sequence ID" value="RFM30239.1"/>
    <property type="molecule type" value="Genomic_DNA"/>
</dbReference>
<evidence type="ECO:0000313" key="2">
    <source>
        <dbReference type="Proteomes" id="UP000261284"/>
    </source>
</evidence>
<dbReference type="NCBIfam" id="TIGR02436">
    <property type="entry name" value="four helix bundle protein"/>
    <property type="match status" value="1"/>
</dbReference>
<protein>
    <submittedName>
        <fullName evidence="1">Four helix bundle protein</fullName>
    </submittedName>
</protein>
<dbReference type="SUPFAM" id="SSF158446">
    <property type="entry name" value="IVS-encoded protein-like"/>
    <property type="match status" value="1"/>
</dbReference>